<name>A0ABX1RV01_9FLAO</name>
<dbReference type="EMBL" id="JABBHF010000004">
    <property type="protein sequence ID" value="NMH87372.1"/>
    <property type="molecule type" value="Genomic_DNA"/>
</dbReference>
<sequence length="46" mass="5002">MNTIIQNILVYTALALAVAFIVKTYVWSPKKKKTKACGGDDSCGCH</sequence>
<protein>
    <submittedName>
        <fullName evidence="2">FeoB-associated Cys-rich membrane protein</fullName>
    </submittedName>
</protein>
<reference evidence="2 3" key="1">
    <citation type="submission" date="2020-04" db="EMBL/GenBank/DDBJ databases">
        <title>A Flavivirga sp. nov.</title>
        <authorList>
            <person name="Sun X."/>
        </authorList>
    </citation>
    <scope>NUCLEOTIDE SEQUENCE [LARGE SCALE GENOMIC DNA]</scope>
    <source>
        <strain evidence="2 3">Y03</strain>
    </source>
</reference>
<feature type="transmembrane region" description="Helical" evidence="1">
    <location>
        <begin position="6"/>
        <end position="26"/>
    </location>
</feature>
<dbReference type="RefSeq" id="WP_169671833.1">
    <property type="nucleotide sequence ID" value="NZ_JABBHF010000004.1"/>
</dbReference>
<proteinExistence type="predicted"/>
<comment type="caution">
    <text evidence="2">The sequence shown here is derived from an EMBL/GenBank/DDBJ whole genome shotgun (WGS) entry which is preliminary data.</text>
</comment>
<organism evidence="2 3">
    <name type="scientific">Flavivirga algicola</name>
    <dbReference type="NCBI Taxonomy" id="2729136"/>
    <lineage>
        <taxon>Bacteria</taxon>
        <taxon>Pseudomonadati</taxon>
        <taxon>Bacteroidota</taxon>
        <taxon>Flavobacteriia</taxon>
        <taxon>Flavobacteriales</taxon>
        <taxon>Flavobacteriaceae</taxon>
        <taxon>Flavivirga</taxon>
    </lineage>
</organism>
<gene>
    <name evidence="2" type="ORF">HHX25_07645</name>
</gene>
<evidence type="ECO:0000313" key="3">
    <source>
        <dbReference type="Proteomes" id="UP000746690"/>
    </source>
</evidence>
<dbReference type="Proteomes" id="UP000746690">
    <property type="component" value="Unassembled WGS sequence"/>
</dbReference>
<evidence type="ECO:0000313" key="2">
    <source>
        <dbReference type="EMBL" id="NMH87372.1"/>
    </source>
</evidence>
<keyword evidence="1" id="KW-0812">Transmembrane</keyword>
<evidence type="ECO:0000256" key="1">
    <source>
        <dbReference type="SAM" id="Phobius"/>
    </source>
</evidence>
<accession>A0ABX1RV01</accession>
<keyword evidence="1" id="KW-0472">Membrane</keyword>
<keyword evidence="3" id="KW-1185">Reference proteome</keyword>
<keyword evidence="1" id="KW-1133">Transmembrane helix</keyword>